<dbReference type="InterPro" id="IPR011058">
    <property type="entry name" value="Cyanovirin-N"/>
</dbReference>
<dbReference type="HOGENOM" id="CLU_1906374_0_0_1"/>
<evidence type="ECO:0000313" key="4">
    <source>
        <dbReference type="Proteomes" id="UP000030106"/>
    </source>
</evidence>
<dbReference type="Proteomes" id="UP000030106">
    <property type="component" value="Unassembled WGS sequence"/>
</dbReference>
<comment type="caution">
    <text evidence="3">The sequence shown here is derived from an EMBL/GenBank/DDBJ whole genome shotgun (WGS) entry which is preliminary data.</text>
</comment>
<feature type="signal peptide" evidence="1">
    <location>
        <begin position="1"/>
        <end position="17"/>
    </location>
</feature>
<dbReference type="Gene3D" id="2.30.60.10">
    <property type="entry name" value="Cyanovirin-N"/>
    <property type="match status" value="1"/>
</dbReference>
<dbReference type="InterPro" id="IPR036673">
    <property type="entry name" value="Cyanovirin-N_sf"/>
</dbReference>
<keyword evidence="1" id="KW-0732">Signal</keyword>
<proteinExistence type="predicted"/>
<evidence type="ECO:0000256" key="1">
    <source>
        <dbReference type="SAM" id="SignalP"/>
    </source>
</evidence>
<reference evidence="3 4" key="1">
    <citation type="submission" date="2012-10" db="EMBL/GenBank/DDBJ databases">
        <title>Genome sequencing and analysis of entomopathogenic fungi Beauveria bassiana D1-5.</title>
        <authorList>
            <person name="Li Q."/>
            <person name="Wang L."/>
            <person name="Zhang Z."/>
            <person name="Wang Q."/>
            <person name="Ren J."/>
            <person name="Wang M."/>
            <person name="Xu W."/>
            <person name="Wang J."/>
            <person name="Lu Y."/>
            <person name="Du Q."/>
            <person name="Sun Z."/>
        </authorList>
    </citation>
    <scope>NUCLEOTIDE SEQUENCE [LARGE SCALE GENOMIC DNA]</scope>
    <source>
        <strain evidence="3 4">D1-5</strain>
    </source>
</reference>
<feature type="chain" id="PRO_5001995355" description="Cyanovirin-N domain-containing protein" evidence="1">
    <location>
        <begin position="18"/>
        <end position="145"/>
    </location>
</feature>
<dbReference type="EMBL" id="ANFO01000900">
    <property type="protein sequence ID" value="KGQ05945.1"/>
    <property type="molecule type" value="Genomic_DNA"/>
</dbReference>
<sequence>MMLFCTILLLAAGLTAATSVQRAAGCSGFAGTCGRAFARNGTSGRPDADMAVYATYCLDMAGERHYNPAVRINDCLGNAFGRLTGGKGFAYSCRDFGIDPIGTPNVFKATCADGGGHDKQTEINLSKSPSPLSFFLTAVMAVKTL</sequence>
<organism evidence="3 4">
    <name type="scientific">Beauveria bassiana D1-5</name>
    <dbReference type="NCBI Taxonomy" id="1245745"/>
    <lineage>
        <taxon>Eukaryota</taxon>
        <taxon>Fungi</taxon>
        <taxon>Dikarya</taxon>
        <taxon>Ascomycota</taxon>
        <taxon>Pezizomycotina</taxon>
        <taxon>Sordariomycetes</taxon>
        <taxon>Hypocreomycetidae</taxon>
        <taxon>Hypocreales</taxon>
        <taxon>Cordycipitaceae</taxon>
        <taxon>Beauveria</taxon>
    </lineage>
</organism>
<dbReference type="SUPFAM" id="SSF51322">
    <property type="entry name" value="Cyanovirin-N"/>
    <property type="match status" value="1"/>
</dbReference>
<evidence type="ECO:0000259" key="2">
    <source>
        <dbReference type="Pfam" id="PF08881"/>
    </source>
</evidence>
<gene>
    <name evidence="3" type="ORF">BBAD15_g8774</name>
</gene>
<name>A0A0A2VIG8_BEABA</name>
<evidence type="ECO:0000313" key="3">
    <source>
        <dbReference type="EMBL" id="KGQ05945.1"/>
    </source>
</evidence>
<dbReference type="AlphaFoldDB" id="A0A0A2VIG8"/>
<protein>
    <recommendedName>
        <fullName evidence="2">Cyanovirin-N domain-containing protein</fullName>
    </recommendedName>
</protein>
<accession>A0A0A2VIG8</accession>
<dbReference type="Pfam" id="PF08881">
    <property type="entry name" value="CVNH"/>
    <property type="match status" value="1"/>
</dbReference>
<feature type="domain" description="Cyanovirin-N" evidence="2">
    <location>
        <begin position="54"/>
        <end position="127"/>
    </location>
</feature>
<dbReference type="OrthoDB" id="4672515at2759"/>